<comment type="caution">
    <text evidence="2">The sequence shown here is derived from an EMBL/GenBank/DDBJ whole genome shotgun (WGS) entry which is preliminary data.</text>
</comment>
<evidence type="ECO:0000313" key="3">
    <source>
        <dbReference type="Proteomes" id="UP001176961"/>
    </source>
</evidence>
<gene>
    <name evidence="2" type="ORF">CYNAS_LOCUS17842</name>
</gene>
<dbReference type="Proteomes" id="UP001176961">
    <property type="component" value="Unassembled WGS sequence"/>
</dbReference>
<feature type="non-terminal residue" evidence="2">
    <location>
        <position position="87"/>
    </location>
</feature>
<protein>
    <submittedName>
        <fullName evidence="2">Uncharacterized protein</fullName>
    </submittedName>
</protein>
<feature type="non-terminal residue" evidence="2">
    <location>
        <position position="1"/>
    </location>
</feature>
<keyword evidence="3" id="KW-1185">Reference proteome</keyword>
<sequence>GRSSEVLHKFSVRSNIITSSVAHISRLRPAWQHIGLHIYIFYKWCIGLKEEDYFQYQHVSRKHRRRHQMPDDPNWRKLEDRLTRTPQ</sequence>
<reference evidence="2" key="1">
    <citation type="submission" date="2023-07" db="EMBL/GenBank/DDBJ databases">
        <authorList>
            <consortium name="CYATHOMIX"/>
        </authorList>
    </citation>
    <scope>NUCLEOTIDE SEQUENCE</scope>
    <source>
        <strain evidence="2">N/A</strain>
    </source>
</reference>
<proteinExistence type="predicted"/>
<accession>A0AA36H875</accession>
<evidence type="ECO:0000313" key="2">
    <source>
        <dbReference type="EMBL" id="CAJ0605859.1"/>
    </source>
</evidence>
<feature type="region of interest" description="Disordered" evidence="1">
    <location>
        <begin position="62"/>
        <end position="87"/>
    </location>
</feature>
<evidence type="ECO:0000256" key="1">
    <source>
        <dbReference type="SAM" id="MobiDB-lite"/>
    </source>
</evidence>
<dbReference type="EMBL" id="CATQJL010000316">
    <property type="protein sequence ID" value="CAJ0605859.1"/>
    <property type="molecule type" value="Genomic_DNA"/>
</dbReference>
<feature type="compositionally biased region" description="Basic and acidic residues" evidence="1">
    <location>
        <begin position="68"/>
        <end position="87"/>
    </location>
</feature>
<dbReference type="AlphaFoldDB" id="A0AA36H875"/>
<organism evidence="2 3">
    <name type="scientific">Cylicocyclus nassatus</name>
    <name type="common">Nematode worm</name>
    <dbReference type="NCBI Taxonomy" id="53992"/>
    <lineage>
        <taxon>Eukaryota</taxon>
        <taxon>Metazoa</taxon>
        <taxon>Ecdysozoa</taxon>
        <taxon>Nematoda</taxon>
        <taxon>Chromadorea</taxon>
        <taxon>Rhabditida</taxon>
        <taxon>Rhabditina</taxon>
        <taxon>Rhabditomorpha</taxon>
        <taxon>Strongyloidea</taxon>
        <taxon>Strongylidae</taxon>
        <taxon>Cylicocyclus</taxon>
    </lineage>
</organism>
<name>A0AA36H875_CYLNA</name>